<keyword evidence="9" id="KW-0809">Transit peptide</keyword>
<keyword evidence="18" id="KW-1185">Reference proteome</keyword>
<feature type="non-terminal residue" evidence="17">
    <location>
        <position position="252"/>
    </location>
</feature>
<keyword evidence="3" id="KW-0813">Transport</keyword>
<evidence type="ECO:0000256" key="8">
    <source>
        <dbReference type="ARBA" id="ARBA00022837"/>
    </source>
</evidence>
<organism evidence="17 18">
    <name type="scientific">Steatornis caripensis</name>
    <name type="common">Oilbird</name>
    <dbReference type="NCBI Taxonomy" id="48435"/>
    <lineage>
        <taxon>Eukaryota</taxon>
        <taxon>Metazoa</taxon>
        <taxon>Chordata</taxon>
        <taxon>Craniata</taxon>
        <taxon>Vertebrata</taxon>
        <taxon>Euteleostomi</taxon>
        <taxon>Archelosauria</taxon>
        <taxon>Archosauria</taxon>
        <taxon>Dinosauria</taxon>
        <taxon>Saurischia</taxon>
        <taxon>Theropoda</taxon>
        <taxon>Coelurosauria</taxon>
        <taxon>Aves</taxon>
        <taxon>Neognathae</taxon>
        <taxon>Neoaves</taxon>
        <taxon>Strisores</taxon>
        <taxon>Caprimulgiformes</taxon>
        <taxon>Steatornithidae</taxon>
        <taxon>Steatornis</taxon>
    </lineage>
</organism>
<feature type="compositionally biased region" description="Low complexity" evidence="15">
    <location>
        <begin position="82"/>
        <end position="95"/>
    </location>
</feature>
<keyword evidence="4" id="KW-0109">Calcium transport</keyword>
<evidence type="ECO:0000256" key="11">
    <source>
        <dbReference type="ARBA" id="ARBA00023128"/>
    </source>
</evidence>
<protein>
    <recommendedName>
        <fullName evidence="14">Calcium uptake protein 1, mitochondrial</fullName>
    </recommendedName>
</protein>
<dbReference type="Proteomes" id="UP000516988">
    <property type="component" value="Unassembled WGS sequence"/>
</dbReference>
<dbReference type="Pfam" id="PF13202">
    <property type="entry name" value="EF-hand_5"/>
    <property type="match status" value="1"/>
</dbReference>
<evidence type="ECO:0000256" key="2">
    <source>
        <dbReference type="ARBA" id="ARBA00004569"/>
    </source>
</evidence>
<evidence type="ECO:0000256" key="14">
    <source>
        <dbReference type="ARBA" id="ARBA00040181"/>
    </source>
</evidence>
<evidence type="ECO:0000256" key="15">
    <source>
        <dbReference type="SAM" id="MobiDB-lite"/>
    </source>
</evidence>
<keyword evidence="6" id="KW-0677">Repeat</keyword>
<evidence type="ECO:0000256" key="4">
    <source>
        <dbReference type="ARBA" id="ARBA00022568"/>
    </source>
</evidence>
<feature type="region of interest" description="Disordered" evidence="15">
    <location>
        <begin position="61"/>
        <end position="110"/>
    </location>
</feature>
<evidence type="ECO:0000256" key="12">
    <source>
        <dbReference type="ARBA" id="ARBA00023136"/>
    </source>
</evidence>
<dbReference type="PROSITE" id="PS50222">
    <property type="entry name" value="EF_HAND_2"/>
    <property type="match status" value="1"/>
</dbReference>
<comment type="similarity">
    <text evidence="13">Belongs to the MICU1 family. MICU1 subfamily.</text>
</comment>
<name>A0A7K6WVD4_STECA</name>
<dbReference type="GO" id="GO:0051560">
    <property type="term" value="P:mitochondrial calcium ion homeostasis"/>
    <property type="evidence" value="ECO:0007669"/>
    <property type="project" value="TreeGrafter"/>
</dbReference>
<evidence type="ECO:0000256" key="10">
    <source>
        <dbReference type="ARBA" id="ARBA00023065"/>
    </source>
</evidence>
<dbReference type="InterPro" id="IPR011992">
    <property type="entry name" value="EF-hand-dom_pair"/>
</dbReference>
<keyword evidence="10" id="KW-0406">Ion transport</keyword>
<evidence type="ECO:0000259" key="16">
    <source>
        <dbReference type="PROSITE" id="PS50222"/>
    </source>
</evidence>
<dbReference type="PANTHER" id="PTHR12294">
    <property type="entry name" value="EF HAND DOMAIN FAMILY A1,A2-RELATED"/>
    <property type="match status" value="1"/>
</dbReference>
<dbReference type="Gene3D" id="1.10.238.10">
    <property type="entry name" value="EF-hand"/>
    <property type="match status" value="1"/>
</dbReference>
<comment type="caution">
    <text evidence="17">The sequence shown here is derived from an EMBL/GenBank/DDBJ whole genome shotgun (WGS) entry which is preliminary data.</text>
</comment>
<keyword evidence="8" id="KW-0106">Calcium</keyword>
<evidence type="ECO:0000256" key="1">
    <source>
        <dbReference type="ARBA" id="ARBA00004273"/>
    </source>
</evidence>
<keyword evidence="7" id="KW-0999">Mitochondrion inner membrane</keyword>
<accession>A0A7K6WVD4</accession>
<evidence type="ECO:0000313" key="17">
    <source>
        <dbReference type="EMBL" id="NWX51272.1"/>
    </source>
</evidence>
<dbReference type="GO" id="GO:0036444">
    <property type="term" value="P:calcium import into the mitochondrion"/>
    <property type="evidence" value="ECO:0007669"/>
    <property type="project" value="TreeGrafter"/>
</dbReference>
<dbReference type="InterPro" id="IPR002048">
    <property type="entry name" value="EF_hand_dom"/>
</dbReference>
<dbReference type="GO" id="GO:0005509">
    <property type="term" value="F:calcium ion binding"/>
    <property type="evidence" value="ECO:0007669"/>
    <property type="project" value="InterPro"/>
</dbReference>
<dbReference type="GO" id="GO:1990246">
    <property type="term" value="C:uniplex complex"/>
    <property type="evidence" value="ECO:0007669"/>
    <property type="project" value="TreeGrafter"/>
</dbReference>
<keyword evidence="12" id="KW-0472">Membrane</keyword>
<evidence type="ECO:0000256" key="9">
    <source>
        <dbReference type="ARBA" id="ARBA00022946"/>
    </source>
</evidence>
<evidence type="ECO:0000256" key="3">
    <source>
        <dbReference type="ARBA" id="ARBA00022448"/>
    </source>
</evidence>
<sequence>MFRLRFLPIAAGLSAVSRRYHGTAHHPRTRCRLMAAAFIGTTVATASARFLWQRAYAEDSSSVKHDPRTEASEKVKHEEESSSSSSEGGKAVASGDGDAQLEGKKKKRSGFRDRKVMEYENRIRAYSTPDKIFRYFATLKVINEHGESEVFMTPQDFVRSITPNEKQPENLGLDQFIVKRYDGKKLSQEREKFADEDSIFYALGECGLISFSDYIFLTTVLSTPQRNFEIAFKMFDLNGDGEVDMEEFEQAS</sequence>
<dbReference type="InterPro" id="IPR018247">
    <property type="entry name" value="EF_Hand_1_Ca_BS"/>
</dbReference>
<dbReference type="PANTHER" id="PTHR12294:SF1">
    <property type="entry name" value="CALCIUM UPTAKE PROTEIN 1, MITOCHONDRIAL"/>
    <property type="match status" value="1"/>
</dbReference>
<dbReference type="PROSITE" id="PS00018">
    <property type="entry name" value="EF_HAND_1"/>
    <property type="match status" value="1"/>
</dbReference>
<feature type="non-terminal residue" evidence="17">
    <location>
        <position position="1"/>
    </location>
</feature>
<keyword evidence="11" id="KW-0496">Mitochondrion</keyword>
<keyword evidence="5" id="KW-0479">Metal-binding</keyword>
<dbReference type="AlphaFoldDB" id="A0A7K6WVD4"/>
<evidence type="ECO:0000313" key="18">
    <source>
        <dbReference type="Proteomes" id="UP000516988"/>
    </source>
</evidence>
<proteinExistence type="inferred from homology"/>
<dbReference type="SUPFAM" id="SSF47473">
    <property type="entry name" value="EF-hand"/>
    <property type="match status" value="1"/>
</dbReference>
<gene>
    <name evidence="17" type="primary">Micu1</name>
    <name evidence="17" type="ORF">STECAR_R11993</name>
</gene>
<reference evidence="17 18" key="1">
    <citation type="submission" date="2019-09" db="EMBL/GenBank/DDBJ databases">
        <title>Bird 10,000 Genomes (B10K) Project - Family phase.</title>
        <authorList>
            <person name="Zhang G."/>
        </authorList>
    </citation>
    <scope>NUCLEOTIDE SEQUENCE [LARGE SCALE GENOMIC DNA]</scope>
    <source>
        <strain evidence="17">OUT-0004</strain>
    </source>
</reference>
<evidence type="ECO:0000256" key="6">
    <source>
        <dbReference type="ARBA" id="ARBA00022737"/>
    </source>
</evidence>
<comment type="subcellular location">
    <subcellularLocation>
        <location evidence="1">Mitochondrion inner membrane</location>
    </subcellularLocation>
    <subcellularLocation>
        <location evidence="2">Mitochondrion intermembrane space</location>
    </subcellularLocation>
</comment>
<dbReference type="InterPro" id="IPR039800">
    <property type="entry name" value="MICU1/2/3"/>
</dbReference>
<evidence type="ECO:0000256" key="13">
    <source>
        <dbReference type="ARBA" id="ARBA00038333"/>
    </source>
</evidence>
<feature type="compositionally biased region" description="Basic and acidic residues" evidence="15">
    <location>
        <begin position="61"/>
        <end position="80"/>
    </location>
</feature>
<dbReference type="EMBL" id="VZSC01017585">
    <property type="protein sequence ID" value="NWX51272.1"/>
    <property type="molecule type" value="Genomic_DNA"/>
</dbReference>
<evidence type="ECO:0000256" key="7">
    <source>
        <dbReference type="ARBA" id="ARBA00022792"/>
    </source>
</evidence>
<evidence type="ECO:0000256" key="5">
    <source>
        <dbReference type="ARBA" id="ARBA00022723"/>
    </source>
</evidence>
<dbReference type="OrthoDB" id="10056860at2759"/>
<dbReference type="GO" id="GO:0005758">
    <property type="term" value="C:mitochondrial intermembrane space"/>
    <property type="evidence" value="ECO:0007669"/>
    <property type="project" value="UniProtKB-SubCell"/>
</dbReference>
<feature type="domain" description="EF-hand" evidence="16">
    <location>
        <begin position="223"/>
        <end position="252"/>
    </location>
</feature>